<dbReference type="Proteomes" id="UP000016630">
    <property type="component" value="Unassembled WGS sequence"/>
</dbReference>
<gene>
    <name evidence="1" type="ORF">HMPREF1555_01225</name>
</gene>
<evidence type="ECO:0000313" key="1">
    <source>
        <dbReference type="EMBL" id="ERJ66110.1"/>
    </source>
</evidence>
<proteinExistence type="predicted"/>
<reference evidence="1 2" key="1">
    <citation type="submission" date="2013-06" db="EMBL/GenBank/DDBJ databases">
        <authorList>
            <person name="Weinstock G."/>
            <person name="Sodergren E."/>
            <person name="Lobos E.A."/>
            <person name="Fulton L."/>
            <person name="Fulton R."/>
            <person name="Courtney L."/>
            <person name="Fronick C."/>
            <person name="O'Laughlin M."/>
            <person name="Godfrey J."/>
            <person name="Wilson R.M."/>
            <person name="Miner T."/>
            <person name="Farmer C."/>
            <person name="Delehaunty K."/>
            <person name="Cordes M."/>
            <person name="Minx P."/>
            <person name="Tomlinson C."/>
            <person name="Chen J."/>
            <person name="Wollam A."/>
            <person name="Pepin K.H."/>
            <person name="Bhonagiri V."/>
            <person name="Zhang X."/>
            <person name="Warren W."/>
            <person name="Mitreva M."/>
            <person name="Mardis E.R."/>
            <person name="Wilson R.K."/>
        </authorList>
    </citation>
    <scope>NUCLEOTIDE SEQUENCE [LARGE SCALE GENOMIC DNA]</scope>
    <source>
        <strain evidence="1 2">F0570</strain>
    </source>
</reference>
<dbReference type="AlphaFoldDB" id="A0A0E2LQI3"/>
<sequence length="49" mass="5673">MDHDHRLNISAEIAGIKILPIYIRIEGPAYTYRTLEKDSSERLAMIMIL</sequence>
<name>A0A0E2LQI3_PORGN</name>
<accession>A0A0E2LQI3</accession>
<dbReference type="EMBL" id="AWUW01000086">
    <property type="protein sequence ID" value="ERJ66110.1"/>
    <property type="molecule type" value="Genomic_DNA"/>
</dbReference>
<organism evidence="1 2">
    <name type="scientific">Porphyromonas gingivalis F0570</name>
    <dbReference type="NCBI Taxonomy" id="1227271"/>
    <lineage>
        <taxon>Bacteria</taxon>
        <taxon>Pseudomonadati</taxon>
        <taxon>Bacteroidota</taxon>
        <taxon>Bacteroidia</taxon>
        <taxon>Bacteroidales</taxon>
        <taxon>Porphyromonadaceae</taxon>
        <taxon>Porphyromonas</taxon>
    </lineage>
</organism>
<evidence type="ECO:0000313" key="2">
    <source>
        <dbReference type="Proteomes" id="UP000016630"/>
    </source>
</evidence>
<dbReference type="HOGENOM" id="CLU_3139039_0_0_10"/>
<comment type="caution">
    <text evidence="1">The sequence shown here is derived from an EMBL/GenBank/DDBJ whole genome shotgun (WGS) entry which is preliminary data.</text>
</comment>
<protein>
    <submittedName>
        <fullName evidence="1">Uncharacterized protein</fullName>
    </submittedName>
</protein>